<protein>
    <submittedName>
        <fullName evidence="4">Uncharacterized protein</fullName>
    </submittedName>
</protein>
<keyword evidence="3" id="KW-1133">Transmembrane helix</keyword>
<evidence type="ECO:0000313" key="5">
    <source>
        <dbReference type="EMBL" id="CAF4072309.1"/>
    </source>
</evidence>
<gene>
    <name evidence="4" type="ORF">GPM918_LOCUS27449</name>
    <name evidence="5" type="ORF">SRO942_LOCUS27775</name>
</gene>
<evidence type="ECO:0000256" key="2">
    <source>
        <dbReference type="PROSITE-ProRule" id="PRU00124"/>
    </source>
</evidence>
<dbReference type="EMBL" id="CAJNOQ010011517">
    <property type="protein sequence ID" value="CAF1278725.1"/>
    <property type="molecule type" value="Genomic_DNA"/>
</dbReference>
<dbReference type="AlphaFoldDB" id="A0A815CCY1"/>
<evidence type="ECO:0000256" key="1">
    <source>
        <dbReference type="ARBA" id="ARBA00023157"/>
    </source>
</evidence>
<accession>A0A815CCY1</accession>
<proteinExistence type="predicted"/>
<dbReference type="SMART" id="SM00192">
    <property type="entry name" value="LDLa"/>
    <property type="match status" value="1"/>
</dbReference>
<dbReference type="InterPro" id="IPR036055">
    <property type="entry name" value="LDL_receptor-like_sf"/>
</dbReference>
<dbReference type="Proteomes" id="UP000663829">
    <property type="component" value="Unassembled WGS sequence"/>
</dbReference>
<dbReference type="EMBL" id="CAJOBC010026797">
    <property type="protein sequence ID" value="CAF4072309.1"/>
    <property type="molecule type" value="Genomic_DNA"/>
</dbReference>
<dbReference type="Proteomes" id="UP000681722">
    <property type="component" value="Unassembled WGS sequence"/>
</dbReference>
<keyword evidence="6" id="KW-1185">Reference proteome</keyword>
<dbReference type="SUPFAM" id="SSF57424">
    <property type="entry name" value="LDL receptor-like module"/>
    <property type="match status" value="1"/>
</dbReference>
<sequence>DIRTDDDCVNLNVTSKLNPLLSFHPSLRDSCTVEIRSPFSKQKHLGYGTFLRPSMDCGSSVQIKCLDKLNISASLYTCHTSQSNQIFPCERLQVIFNRNNEHNDNTKKTAKVQVVVLAKAPCNDKDVYFQCPNDYPNACLHRSLKCDKTVQCPSGDDERTCGPRHSPGVSFVVIILGILAVVFIMCTTSIEGDIPEDVGLMKGDSVIVDIVQPVQTPPQYPQPVLFPVHPVEPVVGVHHIDSTKPVYPKLE</sequence>
<evidence type="ECO:0000313" key="6">
    <source>
        <dbReference type="Proteomes" id="UP000663829"/>
    </source>
</evidence>
<comment type="caution">
    <text evidence="4">The sequence shown here is derived from an EMBL/GenBank/DDBJ whole genome shotgun (WGS) entry which is preliminary data.</text>
</comment>
<dbReference type="OrthoDB" id="9990982at2759"/>
<reference evidence="4" key="1">
    <citation type="submission" date="2021-02" db="EMBL/GenBank/DDBJ databases">
        <authorList>
            <person name="Nowell W R."/>
        </authorList>
    </citation>
    <scope>NUCLEOTIDE SEQUENCE</scope>
</reference>
<name>A0A815CCY1_9BILA</name>
<evidence type="ECO:0000313" key="4">
    <source>
        <dbReference type="EMBL" id="CAF1278725.1"/>
    </source>
</evidence>
<keyword evidence="3" id="KW-0812">Transmembrane</keyword>
<dbReference type="Gene3D" id="2.40.128.620">
    <property type="match status" value="1"/>
</dbReference>
<dbReference type="InterPro" id="IPR002172">
    <property type="entry name" value="LDrepeatLR_classA_rpt"/>
</dbReference>
<evidence type="ECO:0000256" key="3">
    <source>
        <dbReference type="SAM" id="Phobius"/>
    </source>
</evidence>
<dbReference type="PROSITE" id="PS50068">
    <property type="entry name" value="LDLRA_2"/>
    <property type="match status" value="1"/>
</dbReference>
<keyword evidence="3" id="KW-0472">Membrane</keyword>
<organism evidence="4 6">
    <name type="scientific">Didymodactylos carnosus</name>
    <dbReference type="NCBI Taxonomy" id="1234261"/>
    <lineage>
        <taxon>Eukaryota</taxon>
        <taxon>Metazoa</taxon>
        <taxon>Spiralia</taxon>
        <taxon>Gnathifera</taxon>
        <taxon>Rotifera</taxon>
        <taxon>Eurotatoria</taxon>
        <taxon>Bdelloidea</taxon>
        <taxon>Philodinida</taxon>
        <taxon>Philodinidae</taxon>
        <taxon>Didymodactylos</taxon>
    </lineage>
</organism>
<keyword evidence="1 2" id="KW-1015">Disulfide bond</keyword>
<feature type="disulfide bond" evidence="2">
    <location>
        <begin position="146"/>
        <end position="161"/>
    </location>
</feature>
<comment type="caution">
    <text evidence="2">Lacks conserved residue(s) required for the propagation of feature annotation.</text>
</comment>
<feature type="non-terminal residue" evidence="4">
    <location>
        <position position="1"/>
    </location>
</feature>
<feature type="transmembrane region" description="Helical" evidence="3">
    <location>
        <begin position="168"/>
        <end position="186"/>
    </location>
</feature>